<dbReference type="InterPro" id="IPR027942">
    <property type="entry name" value="SEO_N"/>
</dbReference>
<feature type="compositionally biased region" description="Polar residues" evidence="1">
    <location>
        <begin position="23"/>
        <end position="56"/>
    </location>
</feature>
<organism evidence="4 5">
    <name type="scientific">Xanthoceras sorbifolium</name>
    <dbReference type="NCBI Taxonomy" id="99658"/>
    <lineage>
        <taxon>Eukaryota</taxon>
        <taxon>Viridiplantae</taxon>
        <taxon>Streptophyta</taxon>
        <taxon>Embryophyta</taxon>
        <taxon>Tracheophyta</taxon>
        <taxon>Spermatophyta</taxon>
        <taxon>Magnoliopsida</taxon>
        <taxon>eudicotyledons</taxon>
        <taxon>Gunneridae</taxon>
        <taxon>Pentapetalae</taxon>
        <taxon>rosids</taxon>
        <taxon>malvids</taxon>
        <taxon>Sapindales</taxon>
        <taxon>Sapindaceae</taxon>
        <taxon>Xanthoceroideae</taxon>
        <taxon>Xanthoceras</taxon>
    </lineage>
</organism>
<sequence>MTTTKQTPANLQPLLGNPAPSATAMQQLLGNPTPANLQPHMTGQHTPGTVQPHMTGQQTPGNVQPYMVGQHAPTDLQPYMGNHQTPAQPHMVINRNRLPQMGIMQTPIHVPQTQPQPQPQQTVPVVNMQPQTASRQALMNPMTRGDRLMFSSSDDNVMAKQIQATHVPDGREIDVKPLLFVVEDIFKRAVPSIDAISDPDVQAPTEALEEKTYQSNFIGMLEALAYLIDRISCEITCKCSGGGDAHATAISILNMLTSYSWEAKLAIAISAFAVNYGEFWLVAQSYNTNQLSKAVAILKQLPEILENSSMLKPQFDAVKNLIKAMVDISKCIVEFRELPSHYISPDVEALSTAFGHIPVAVYWTIRSILACSSQITGLTLLGREHMVSTTEAWELSSLAHKLSNMHNHLKTQLAICYKYIDEKKHIEGYQNLLHLFEMAHVDNMRILRALIYQKDDLLPLVDGATKKRVNLEVLRRKNVLLLISDLDISQEELSILEQIYNEARQQHGTRHESLYEVVWLPILDPAIPWTETKQQQFENLQTSMPWYTVHHPSLIDRAVIKFTKEVWHFQKKPILVVLDPHGRVVCPNALHMMWIWGSMAFPFTTAKEEALWREETWRIELLVDSIDPVILNWMNEGRYICLYGGEDIEWIRRFTKTANTVAQAAGISLGMVYVGKSNPKERVRRNIATITVEKLSNCWQDLTSIWYFWVRLESMWHSKNQLGRTVENDHIMHEIMTMLSFDGSDGGWAVFARGSAELTRAKGGLFLTCLQEYDLWKEDARQKGFVPALQDHLKQLHTPHHCNRFVLPGTAGNIPEKVVCSECGRSMQRYIMYQCCDE</sequence>
<dbReference type="Pfam" id="PF14577">
    <property type="entry name" value="SEO_C"/>
    <property type="match status" value="1"/>
</dbReference>
<dbReference type="Proteomes" id="UP000827721">
    <property type="component" value="Unassembled WGS sequence"/>
</dbReference>
<feature type="domain" description="Sieve element occlusion N-terminal" evidence="2">
    <location>
        <begin position="153"/>
        <end position="440"/>
    </location>
</feature>
<name>A0ABQ8IL06_9ROSI</name>
<evidence type="ECO:0000259" key="2">
    <source>
        <dbReference type="Pfam" id="PF14576"/>
    </source>
</evidence>
<dbReference type="InterPro" id="IPR027944">
    <property type="entry name" value="SEO_C"/>
</dbReference>
<keyword evidence="5" id="KW-1185">Reference proteome</keyword>
<feature type="compositionally biased region" description="Polar residues" evidence="1">
    <location>
        <begin position="1"/>
        <end position="10"/>
    </location>
</feature>
<evidence type="ECO:0000256" key="1">
    <source>
        <dbReference type="SAM" id="MobiDB-lite"/>
    </source>
</evidence>
<accession>A0ABQ8IL06</accession>
<evidence type="ECO:0000313" key="5">
    <source>
        <dbReference type="Proteomes" id="UP000827721"/>
    </source>
</evidence>
<dbReference type="InterPro" id="IPR039299">
    <property type="entry name" value="SEOA"/>
</dbReference>
<dbReference type="EMBL" id="JAFEMO010000001">
    <property type="protein sequence ID" value="KAH7577271.1"/>
    <property type="molecule type" value="Genomic_DNA"/>
</dbReference>
<comment type="caution">
    <text evidence="4">The sequence shown here is derived from an EMBL/GenBank/DDBJ whole genome shotgun (WGS) entry which is preliminary data.</text>
</comment>
<reference evidence="4 5" key="1">
    <citation type="submission" date="2021-02" db="EMBL/GenBank/DDBJ databases">
        <title>Plant Genome Project.</title>
        <authorList>
            <person name="Zhang R.-G."/>
        </authorList>
    </citation>
    <scope>NUCLEOTIDE SEQUENCE [LARGE SCALE GENOMIC DNA]</scope>
    <source>
        <tissue evidence="4">Leaves</tissue>
    </source>
</reference>
<dbReference type="Pfam" id="PF14576">
    <property type="entry name" value="SEO_N"/>
    <property type="match status" value="1"/>
</dbReference>
<evidence type="ECO:0000313" key="4">
    <source>
        <dbReference type="EMBL" id="KAH7577271.1"/>
    </source>
</evidence>
<dbReference type="PANTHER" id="PTHR33232:SF16">
    <property type="entry name" value="PROTEIN SIEVE ELEMENT OCCLUSION A"/>
    <property type="match status" value="1"/>
</dbReference>
<evidence type="ECO:0008006" key="6">
    <source>
        <dbReference type="Google" id="ProtNLM"/>
    </source>
</evidence>
<dbReference type="PANTHER" id="PTHR33232">
    <property type="entry name" value="PROTEIN SIEVE ELEMENT OCCLUSION B-LIKE"/>
    <property type="match status" value="1"/>
</dbReference>
<gene>
    <name evidence="4" type="ORF">JRO89_XS01G0230200</name>
</gene>
<feature type="region of interest" description="Disordered" evidence="1">
    <location>
        <begin position="1"/>
        <end position="56"/>
    </location>
</feature>
<evidence type="ECO:0000259" key="3">
    <source>
        <dbReference type="Pfam" id="PF14577"/>
    </source>
</evidence>
<proteinExistence type="predicted"/>
<feature type="domain" description="Sieve element occlusion C-terminal" evidence="3">
    <location>
        <begin position="607"/>
        <end position="836"/>
    </location>
</feature>
<protein>
    <recommendedName>
        <fullName evidence="6">Protein SIEVE ELEMENT OCCLUSION B-like</fullName>
    </recommendedName>
</protein>